<dbReference type="Pfam" id="PF24883">
    <property type="entry name" value="NPHP3_N"/>
    <property type="match status" value="1"/>
</dbReference>
<dbReference type="GeneID" id="43606833"/>
<feature type="repeat" description="ANK" evidence="3">
    <location>
        <begin position="936"/>
        <end position="968"/>
    </location>
</feature>
<dbReference type="GO" id="GO:0005737">
    <property type="term" value="C:cytoplasm"/>
    <property type="evidence" value="ECO:0007669"/>
    <property type="project" value="TreeGrafter"/>
</dbReference>
<sequence length="1497" mass="162610">MADTTKYTVGWICALPTEFNAAKAFLDEKHEDTPSVARRDNNSYALGRIGCHNVVVAVLPDGEYGTTSAAVVAQGMLHSFPNVRIGLMVGIGGGAPSSKHDVRLGDVVVSSRDRGKGGVFQYDFGKLVQNQDVSFEHTDFLDQPPMALRTAVNALKGQYEMEGHQLNAHIEKALAQWPRLRKRYARPPSHSDRLYQSSVLHPNSVDECDSACSDDPTHLVYRTERDELDDNPAIHYGLIASSNQLMKNATIRDNLAKEKGVLCFEMEAAGLMNHFPCLVIRGICDYSDSHKNKNWQGFAAMTAAAYATYLLRQIPPNRVEAEKPIGAILGQIQEDLGCVHQDVIRTKAAVIASRNDQHVEKLHRWLSPADPSTNAMRARECRHAGTGSWLLQNAAFREWEAGQRQHLWLYGLAGCGKTVLSTTILDHLEQTGAHLTLRFFFDFNDTRKQKLEDLLRSIAFQLYHASAEAAKRFENLFTSSDKGRRQPDVSALSACVESMLESSPKVAVILDALDECTTRRELISWIGGLSSSSNTSSIKLIVTGRPEAEFQRELPRLFGENNCKLLKKKAVNADIRSYVDHELNQRPDFKGKEIPHDLLGQIRSRVGDGAEGMFRWAACQLDSLAKCLHPQAIRTALSNLPRDLNETYQRMLQSIPPELKDDAFRLLQFLVHAKRPLTIPEAVDVIATLIQKGQQEFNVERRLLRDDDILYYCPSLVSIVEVTRYGKTVREVQLAHFSVKEYLVDRNQFTLEIASSAIATTCFTYIRGIDCSYPAIRAIFPLARYAAEVTMEHARFAEVSNETVQDTVTFFQTATSFKRWGFLYQPDIPWKDTPGYPRAQHLYYASVCGLSRVFRRLIDQGADVNAQGGRYGNALQAASYRGHQEIVQLLLNQGADVNAQGGYYSNALQAASYRGHQEIVQLLLNQGADVNAQGGYYSNALQAASRGGHQEIIQLLLNQGADVNAQGGEYGNALYAASERGHQEIIQLLLNQGADVNAQDGRYSNALQAASGGGHQEIIQLLLNQGADVNAQGGRYGNALQAASGGGHQEIIQLLLNQGADVNAQGGEYGNALQAASGGGHQEIVQLLLNQGADVNAQGGYYSNALQAASRGGHQEIIQLLLNQGADVNAQGGEYGNALYAASERGHQEIIQLLLNQGADVNAQGGRYGNALQAASGGGHQEIIQLLLNQGADVNAQGGEYGNALQAASGGGHQEIVQLLLNQGADVNAQGGYYSNALHAASERGHQEIIQLLLNQGADVNAQGGEYGNALYAASERGHQEIIQLLLNQGADVNAQGGRYGNALQAASGGGHQEIIQLLLNQGADVNAQGGYYSNALQAASYRGHQEIVQLLLNQGADVNAQGGYYSNALQAASRGGHQEIIQLLLNQGADVNAQGGEYSNALYAASERGHQEIIQLLLNQGADVNAQGGRYGNALQAASGGGHQEIIQLLLNQGADVNAQGGYYSNALQAASYRGHQEIVQLLLNQGADVNAQGGY</sequence>
<evidence type="ECO:0000313" key="6">
    <source>
        <dbReference type="EMBL" id="KAF4487581.1"/>
    </source>
</evidence>
<feature type="repeat" description="ANK" evidence="3">
    <location>
        <begin position="1431"/>
        <end position="1463"/>
    </location>
</feature>
<dbReference type="InterPro" id="IPR027417">
    <property type="entry name" value="P-loop_NTPase"/>
</dbReference>
<feature type="repeat" description="ANK" evidence="3">
    <location>
        <begin position="1200"/>
        <end position="1232"/>
    </location>
</feature>
<dbReference type="InterPro" id="IPR000845">
    <property type="entry name" value="Nucleoside_phosphorylase_d"/>
</dbReference>
<evidence type="ECO:0000256" key="3">
    <source>
        <dbReference type="PROSITE-ProRule" id="PRU00023"/>
    </source>
</evidence>
<dbReference type="PRINTS" id="PR01415">
    <property type="entry name" value="ANKYRIN"/>
</dbReference>
<feature type="repeat" description="ANK" evidence="3">
    <location>
        <begin position="1167"/>
        <end position="1199"/>
    </location>
</feature>
<feature type="domain" description="NACHT" evidence="4">
    <location>
        <begin position="405"/>
        <end position="548"/>
    </location>
</feature>
<accession>A0A7J6JCE7</accession>
<feature type="repeat" description="ANK" evidence="3">
    <location>
        <begin position="1101"/>
        <end position="1133"/>
    </location>
</feature>
<dbReference type="Proteomes" id="UP000011096">
    <property type="component" value="Unassembled WGS sequence"/>
</dbReference>
<dbReference type="PROSITE" id="PS50837">
    <property type="entry name" value="NACHT"/>
    <property type="match status" value="1"/>
</dbReference>
<dbReference type="OrthoDB" id="4846638at2759"/>
<feature type="repeat" description="ANK" evidence="3">
    <location>
        <begin position="1233"/>
        <end position="1265"/>
    </location>
</feature>
<dbReference type="PROSITE" id="PS50297">
    <property type="entry name" value="ANK_REP_REGION"/>
    <property type="match status" value="19"/>
</dbReference>
<dbReference type="EMBL" id="ANPB02000003">
    <property type="protein sequence ID" value="KAF4486485.1"/>
    <property type="molecule type" value="Genomic_DNA"/>
</dbReference>
<dbReference type="InterPro" id="IPR002110">
    <property type="entry name" value="Ankyrin_rpt"/>
</dbReference>
<reference evidence="5 7" key="1">
    <citation type="submission" date="2012-08" db="EMBL/GenBank/DDBJ databases">
        <authorList>
            <person name="Gan P.H.P."/>
            <person name="Ikeda K."/>
            <person name="Irieda H."/>
            <person name="Narusaka M."/>
            <person name="O'Connell R.J."/>
            <person name="Narusaka Y."/>
            <person name="Takano Y."/>
            <person name="Kubo Y."/>
            <person name="Shirasu K."/>
        </authorList>
    </citation>
    <scope>NUCLEOTIDE SEQUENCE [LARGE SCALE GENOMIC DNA]</scope>
    <source>
        <strain evidence="5 7">Nara gc5</strain>
    </source>
</reference>
<keyword evidence="2 3" id="KW-0040">ANK repeat</keyword>
<dbReference type="Gene3D" id="3.40.50.1580">
    <property type="entry name" value="Nucleoside phosphorylase domain"/>
    <property type="match status" value="1"/>
</dbReference>
<dbReference type="Gene3D" id="3.40.50.300">
    <property type="entry name" value="P-loop containing nucleotide triphosphate hydrolases"/>
    <property type="match status" value="1"/>
</dbReference>
<feature type="repeat" description="ANK" evidence="3">
    <location>
        <begin position="969"/>
        <end position="1001"/>
    </location>
</feature>
<keyword evidence="7" id="KW-1185">Reference proteome</keyword>
<dbReference type="PANTHER" id="PTHR23206:SF7">
    <property type="entry name" value="PROTEIN KINASE DOMAIN-CONTAINING PROTEIN"/>
    <property type="match status" value="1"/>
</dbReference>
<feature type="repeat" description="ANK" evidence="3">
    <location>
        <begin position="1398"/>
        <end position="1430"/>
    </location>
</feature>
<keyword evidence="1" id="KW-0677">Repeat</keyword>
<feature type="repeat" description="ANK" evidence="3">
    <location>
        <begin position="1365"/>
        <end position="1397"/>
    </location>
</feature>
<proteinExistence type="predicted"/>
<dbReference type="SUPFAM" id="SSF53167">
    <property type="entry name" value="Purine and uridine phosphorylases"/>
    <property type="match status" value="1"/>
</dbReference>
<feature type="repeat" description="ANK" evidence="3">
    <location>
        <begin position="1332"/>
        <end position="1364"/>
    </location>
</feature>
<feature type="repeat" description="ANK" evidence="3">
    <location>
        <begin position="903"/>
        <end position="935"/>
    </location>
</feature>
<dbReference type="RefSeq" id="XP_031880527.2">
    <property type="nucleotide sequence ID" value="XM_032022640.2"/>
</dbReference>
<dbReference type="Gene3D" id="1.25.40.20">
    <property type="entry name" value="Ankyrin repeat-containing domain"/>
    <property type="match status" value="7"/>
</dbReference>
<feature type="repeat" description="ANK" evidence="3">
    <location>
        <begin position="1266"/>
        <end position="1298"/>
    </location>
</feature>
<dbReference type="InterPro" id="IPR051631">
    <property type="entry name" value="Ankyrin-KH/SAM_domain"/>
</dbReference>
<dbReference type="SMART" id="SM00248">
    <property type="entry name" value="ANK"/>
    <property type="match status" value="20"/>
</dbReference>
<dbReference type="GO" id="GO:0003824">
    <property type="term" value="F:catalytic activity"/>
    <property type="evidence" value="ECO:0007669"/>
    <property type="project" value="InterPro"/>
</dbReference>
<feature type="repeat" description="ANK" evidence="3">
    <location>
        <begin position="1134"/>
        <end position="1166"/>
    </location>
</feature>
<dbReference type="Pfam" id="PF12796">
    <property type="entry name" value="Ank_2"/>
    <property type="match status" value="6"/>
</dbReference>
<evidence type="ECO:0000256" key="2">
    <source>
        <dbReference type="ARBA" id="ARBA00023043"/>
    </source>
</evidence>
<protein>
    <submittedName>
        <fullName evidence="5">Ankyrin repeat domain-containing protein 50</fullName>
    </submittedName>
</protein>
<dbReference type="InterPro" id="IPR054471">
    <property type="entry name" value="GPIID_WHD"/>
</dbReference>
<evidence type="ECO:0000256" key="1">
    <source>
        <dbReference type="ARBA" id="ARBA00022737"/>
    </source>
</evidence>
<dbReference type="PROSITE" id="PS50088">
    <property type="entry name" value="ANK_REPEAT"/>
    <property type="match status" value="19"/>
</dbReference>
<dbReference type="Pfam" id="PF01048">
    <property type="entry name" value="PNP_UDP_1"/>
    <property type="match status" value="1"/>
</dbReference>
<dbReference type="InterPro" id="IPR056884">
    <property type="entry name" value="NPHP3-like_N"/>
</dbReference>
<organism evidence="5 7">
    <name type="scientific">Colletotrichum fructicola (strain Nara gc5)</name>
    <name type="common">Anthracnose fungus</name>
    <name type="synonym">Colletotrichum gloeosporioides (strain Nara gc5)</name>
    <dbReference type="NCBI Taxonomy" id="1213859"/>
    <lineage>
        <taxon>Eukaryota</taxon>
        <taxon>Fungi</taxon>
        <taxon>Dikarya</taxon>
        <taxon>Ascomycota</taxon>
        <taxon>Pezizomycotina</taxon>
        <taxon>Sordariomycetes</taxon>
        <taxon>Hypocreomycetidae</taxon>
        <taxon>Glomerellales</taxon>
        <taxon>Glomerellaceae</taxon>
        <taxon>Colletotrichum</taxon>
        <taxon>Colletotrichum gloeosporioides species complex</taxon>
    </lineage>
</organism>
<dbReference type="SUPFAM" id="SSF48403">
    <property type="entry name" value="Ankyrin repeat"/>
    <property type="match status" value="2"/>
</dbReference>
<feature type="repeat" description="ANK" evidence="3">
    <location>
        <begin position="1299"/>
        <end position="1331"/>
    </location>
</feature>
<dbReference type="Pfam" id="PF13637">
    <property type="entry name" value="Ank_4"/>
    <property type="match status" value="1"/>
</dbReference>
<feature type="repeat" description="ANK" evidence="3">
    <location>
        <begin position="1464"/>
        <end position="1496"/>
    </location>
</feature>
<dbReference type="EMBL" id="ANPB02000003">
    <property type="protein sequence ID" value="KAF4487581.1"/>
    <property type="molecule type" value="Genomic_DNA"/>
</dbReference>
<feature type="repeat" description="ANK" evidence="3">
    <location>
        <begin position="1035"/>
        <end position="1067"/>
    </location>
</feature>
<dbReference type="SUPFAM" id="SSF52540">
    <property type="entry name" value="P-loop containing nucleoside triphosphate hydrolases"/>
    <property type="match status" value="1"/>
</dbReference>
<name>A0A7J6JCE7_COLFN</name>
<dbReference type="Pfam" id="PF00023">
    <property type="entry name" value="Ank"/>
    <property type="match status" value="2"/>
</dbReference>
<dbReference type="InParanoid" id="A0A7J6JCE7"/>
<dbReference type="GO" id="GO:0009116">
    <property type="term" value="P:nucleoside metabolic process"/>
    <property type="evidence" value="ECO:0007669"/>
    <property type="project" value="InterPro"/>
</dbReference>
<feature type="repeat" description="ANK" evidence="3">
    <location>
        <begin position="870"/>
        <end position="902"/>
    </location>
</feature>
<dbReference type="InterPro" id="IPR035994">
    <property type="entry name" value="Nucleoside_phosphorylase_sf"/>
</dbReference>
<comment type="caution">
    <text evidence="5">The sequence shown here is derived from an EMBL/GenBank/DDBJ whole genome shotgun (WGS) entry which is preliminary data.</text>
</comment>
<dbReference type="InterPro" id="IPR036770">
    <property type="entry name" value="Ankyrin_rpt-contain_sf"/>
</dbReference>
<feature type="repeat" description="ANK" evidence="3">
    <location>
        <begin position="1068"/>
        <end position="1100"/>
    </location>
</feature>
<evidence type="ECO:0000313" key="5">
    <source>
        <dbReference type="EMBL" id="KAF4486485.1"/>
    </source>
</evidence>
<evidence type="ECO:0000259" key="4">
    <source>
        <dbReference type="PROSITE" id="PS50837"/>
    </source>
</evidence>
<evidence type="ECO:0000313" key="7">
    <source>
        <dbReference type="Proteomes" id="UP000011096"/>
    </source>
</evidence>
<dbReference type="PANTHER" id="PTHR23206">
    <property type="entry name" value="MASK PROTEIN"/>
    <property type="match status" value="1"/>
</dbReference>
<dbReference type="InterPro" id="IPR007111">
    <property type="entry name" value="NACHT_NTPase"/>
</dbReference>
<feature type="repeat" description="ANK" evidence="3">
    <location>
        <begin position="1002"/>
        <end position="1034"/>
    </location>
</feature>
<reference evidence="5 7" key="2">
    <citation type="submission" date="2020-04" db="EMBL/GenBank/DDBJ databases">
        <title>Genome sequencing and assembly of multiple isolates from the Colletotrichum gloeosporioides species complex.</title>
        <authorList>
            <person name="Gan P."/>
            <person name="Shirasu K."/>
        </authorList>
    </citation>
    <scope>NUCLEOTIDE SEQUENCE [LARGE SCALE GENOMIC DNA]</scope>
    <source>
        <strain evidence="5 7">Nara gc5</strain>
    </source>
</reference>
<dbReference type="Pfam" id="PF22939">
    <property type="entry name" value="WHD_GPIID"/>
    <property type="match status" value="1"/>
</dbReference>
<gene>
    <name evidence="5" type="ORF">CGGC5_v005825</name>
    <name evidence="6" type="ORF">CGGC5_v005945</name>
</gene>